<proteinExistence type="predicted"/>
<organism evidence="1 2">
    <name type="scientific">Vagococcus intermedius</name>
    <dbReference type="NCBI Taxonomy" id="2991418"/>
    <lineage>
        <taxon>Bacteria</taxon>
        <taxon>Bacillati</taxon>
        <taxon>Bacillota</taxon>
        <taxon>Bacilli</taxon>
        <taxon>Lactobacillales</taxon>
        <taxon>Enterococcaceae</taxon>
        <taxon>Vagococcus</taxon>
    </lineage>
</organism>
<reference evidence="1" key="1">
    <citation type="submission" date="2022-10" db="EMBL/GenBank/DDBJ databases">
        <title>Vagococcus sp. isolated from poultry meat.</title>
        <authorList>
            <person name="Johansson P."/>
            <person name="Bjorkroth J."/>
        </authorList>
    </citation>
    <scope>NUCLEOTIDE SEQUENCE</scope>
    <source>
        <strain evidence="1">STAA11</strain>
    </source>
</reference>
<dbReference type="EMBL" id="CP110232">
    <property type="protein sequence ID" value="WEG73764.1"/>
    <property type="molecule type" value="Genomic_DNA"/>
</dbReference>
<name>A0AAF0CVJ6_9ENTE</name>
<keyword evidence="2" id="KW-1185">Reference proteome</keyword>
<gene>
    <name evidence="1" type="ORF">OL234_02300</name>
</gene>
<evidence type="ECO:0000313" key="1">
    <source>
        <dbReference type="EMBL" id="WEG73764.1"/>
    </source>
</evidence>
<sequence length="131" mass="15399">MSRTRLRFLVGCSLALGLVSKRLLKKITTKEKKITPNKQNLKKLYLGKWQFSDPNNELEYIIEITDNLNLKVNNTPFQVTIIALSQDKLILQDLYGYHLTFYYHLDGVTHFYDEANDQIYNLLPYKKTPKD</sequence>
<dbReference type="RefSeq" id="WP_275469564.1">
    <property type="nucleotide sequence ID" value="NZ_CP110232.1"/>
</dbReference>
<evidence type="ECO:0000313" key="2">
    <source>
        <dbReference type="Proteomes" id="UP001179647"/>
    </source>
</evidence>
<dbReference type="AlphaFoldDB" id="A0AAF0CVJ6"/>
<accession>A0AAF0CVJ6</accession>
<dbReference type="Pfam" id="PF16110">
    <property type="entry name" value="DUF4828"/>
    <property type="match status" value="1"/>
</dbReference>
<dbReference type="KEGG" id="vie:OL234_02300"/>
<dbReference type="InterPro" id="IPR032254">
    <property type="entry name" value="DUF4828"/>
</dbReference>
<dbReference type="Proteomes" id="UP001179647">
    <property type="component" value="Chromosome"/>
</dbReference>
<protein>
    <submittedName>
        <fullName evidence="1">DUF4828 domain-containing protein</fullName>
    </submittedName>
</protein>